<dbReference type="PROSITE" id="PS50111">
    <property type="entry name" value="CHEMOTAXIS_TRANSDUC_2"/>
    <property type="match status" value="1"/>
</dbReference>
<feature type="domain" description="HAMP" evidence="7">
    <location>
        <begin position="208"/>
        <end position="260"/>
    </location>
</feature>
<reference evidence="8 9" key="1">
    <citation type="submission" date="2017-07" db="EMBL/GenBank/DDBJ databases">
        <title>Draft Genome Sequences of Select Purple Nonsulfur Bacteria.</title>
        <authorList>
            <person name="Lasarre B."/>
            <person name="Mckinlay J.B."/>
        </authorList>
    </citation>
    <scope>NUCLEOTIDE SEQUENCE [LARGE SCALE GENOMIC DNA]</scope>
    <source>
        <strain evidence="8 9">DSM 5909</strain>
    </source>
</reference>
<dbReference type="Gene3D" id="1.10.287.950">
    <property type="entry name" value="Methyl-accepting chemotaxis protein"/>
    <property type="match status" value="1"/>
</dbReference>
<keyword evidence="5" id="KW-0472">Membrane</keyword>
<keyword evidence="9" id="KW-1185">Reference proteome</keyword>
<feature type="transmembrane region" description="Helical" evidence="5">
    <location>
        <begin position="186"/>
        <end position="208"/>
    </location>
</feature>
<dbReference type="AlphaFoldDB" id="A0A327KIU6"/>
<dbReference type="Pfam" id="PF12729">
    <property type="entry name" value="4HB_MCP_1"/>
    <property type="match status" value="1"/>
</dbReference>
<dbReference type="RefSeq" id="WP_111423594.1">
    <property type="nucleotide sequence ID" value="NZ_NPEX01000565.1"/>
</dbReference>
<feature type="domain" description="HAMP" evidence="7">
    <location>
        <begin position="288"/>
        <end position="338"/>
    </location>
</feature>
<dbReference type="CDD" id="cd06225">
    <property type="entry name" value="HAMP"/>
    <property type="match status" value="1"/>
</dbReference>
<dbReference type="GO" id="GO:0005886">
    <property type="term" value="C:plasma membrane"/>
    <property type="evidence" value="ECO:0007669"/>
    <property type="project" value="TreeGrafter"/>
</dbReference>
<feature type="compositionally biased region" description="Low complexity" evidence="4">
    <location>
        <begin position="348"/>
        <end position="384"/>
    </location>
</feature>
<organism evidence="8 9">
    <name type="scientific">Rhodoplanes roseus</name>
    <dbReference type="NCBI Taxonomy" id="29409"/>
    <lineage>
        <taxon>Bacteria</taxon>
        <taxon>Pseudomonadati</taxon>
        <taxon>Pseudomonadota</taxon>
        <taxon>Alphaproteobacteria</taxon>
        <taxon>Hyphomicrobiales</taxon>
        <taxon>Nitrobacteraceae</taxon>
        <taxon>Rhodoplanes</taxon>
    </lineage>
</organism>
<keyword evidence="1" id="KW-0145">Chemotaxis</keyword>
<evidence type="ECO:0000256" key="2">
    <source>
        <dbReference type="ARBA" id="ARBA00029447"/>
    </source>
</evidence>
<accession>A0A327KIU6</accession>
<gene>
    <name evidence="8" type="ORF">CH341_31025</name>
</gene>
<evidence type="ECO:0000256" key="1">
    <source>
        <dbReference type="ARBA" id="ARBA00022500"/>
    </source>
</evidence>
<evidence type="ECO:0000256" key="4">
    <source>
        <dbReference type="SAM" id="MobiDB-lite"/>
    </source>
</evidence>
<keyword evidence="5" id="KW-1133">Transmembrane helix</keyword>
<dbReference type="GO" id="GO:0004888">
    <property type="term" value="F:transmembrane signaling receptor activity"/>
    <property type="evidence" value="ECO:0007669"/>
    <property type="project" value="TreeGrafter"/>
</dbReference>
<evidence type="ECO:0000313" key="9">
    <source>
        <dbReference type="Proteomes" id="UP000249130"/>
    </source>
</evidence>
<dbReference type="Proteomes" id="UP000249130">
    <property type="component" value="Unassembled WGS sequence"/>
</dbReference>
<dbReference type="OrthoDB" id="9814362at2"/>
<evidence type="ECO:0000259" key="6">
    <source>
        <dbReference type="PROSITE" id="PS50111"/>
    </source>
</evidence>
<name>A0A327KIU6_9BRAD</name>
<dbReference type="SMART" id="SM00304">
    <property type="entry name" value="HAMP"/>
    <property type="match status" value="2"/>
</dbReference>
<dbReference type="EMBL" id="NPEX01000565">
    <property type="protein sequence ID" value="RAI35198.1"/>
    <property type="molecule type" value="Genomic_DNA"/>
</dbReference>
<dbReference type="PANTHER" id="PTHR43531:SF11">
    <property type="entry name" value="METHYL-ACCEPTING CHEMOTAXIS PROTEIN 3"/>
    <property type="match status" value="1"/>
</dbReference>
<dbReference type="PROSITE" id="PS50885">
    <property type="entry name" value="HAMP"/>
    <property type="match status" value="2"/>
</dbReference>
<comment type="similarity">
    <text evidence="2">Belongs to the methyl-accepting chemotaxis (MCP) protein family.</text>
</comment>
<protein>
    <submittedName>
        <fullName evidence="8">Methyl-accepting chemotaxis protein</fullName>
    </submittedName>
</protein>
<dbReference type="InterPro" id="IPR024478">
    <property type="entry name" value="HlyB_4HB_MCP"/>
</dbReference>
<dbReference type="InterPro" id="IPR003660">
    <property type="entry name" value="HAMP_dom"/>
</dbReference>
<dbReference type="Pfam" id="PF00672">
    <property type="entry name" value="HAMP"/>
    <property type="match status" value="1"/>
</dbReference>
<sequence>MRLTIKLKLALAFATIIVLSGVTAWVGITNLTSLDGTFERLIDGPVQRMQMSLELNNSLLSLVRSEKNLVMASSKDEVATYDTEIAKERQSLTSRIERADETASAQNKALWGATRSTLQQLAVLQDRVRDTVRQGDMEQARVLSSTQGRQAVAEMQKNLATVVEVNQKRVAAAKAAAVQEVENARLLLIGIVAAAMALAAGIAIWMALSISRGLARAGELAQSVALGDLDTTVTIKSNDEVKDLIDSLNTMTANLRATAAVADKIADGDLNVAFKRLSDRDALGIAFERMTANLRTNAAVADTIANGDLTVRVQRFSDQDMLGIALERMVEKLRQVVTESLNAADNVSSGSQELSSSSEELSQGATEQAASAEEASSSMEEMASNIKQNADNATQTETIARQSAADAEKSGGAVSRAVEAMRTIAEKITIVQEIARQTDLLA</sequence>
<dbReference type="GO" id="GO:0006935">
    <property type="term" value="P:chemotaxis"/>
    <property type="evidence" value="ECO:0007669"/>
    <property type="project" value="UniProtKB-KW"/>
</dbReference>
<proteinExistence type="inferred from homology"/>
<evidence type="ECO:0000259" key="7">
    <source>
        <dbReference type="PROSITE" id="PS50885"/>
    </source>
</evidence>
<dbReference type="SUPFAM" id="SSF58104">
    <property type="entry name" value="Methyl-accepting chemotaxis protein (MCP) signaling domain"/>
    <property type="match status" value="1"/>
</dbReference>
<keyword evidence="3" id="KW-0807">Transducer</keyword>
<dbReference type="GO" id="GO:0007165">
    <property type="term" value="P:signal transduction"/>
    <property type="evidence" value="ECO:0007669"/>
    <property type="project" value="UniProtKB-KW"/>
</dbReference>
<dbReference type="Gene3D" id="6.10.340.10">
    <property type="match status" value="1"/>
</dbReference>
<evidence type="ECO:0000256" key="5">
    <source>
        <dbReference type="SAM" id="Phobius"/>
    </source>
</evidence>
<feature type="non-terminal residue" evidence="8">
    <location>
        <position position="442"/>
    </location>
</feature>
<dbReference type="PANTHER" id="PTHR43531">
    <property type="entry name" value="PROTEIN ICFG"/>
    <property type="match status" value="1"/>
</dbReference>
<evidence type="ECO:0000313" key="8">
    <source>
        <dbReference type="EMBL" id="RAI35198.1"/>
    </source>
</evidence>
<dbReference type="InterPro" id="IPR004089">
    <property type="entry name" value="MCPsignal_dom"/>
</dbReference>
<comment type="caution">
    <text evidence="8">The sequence shown here is derived from an EMBL/GenBank/DDBJ whole genome shotgun (WGS) entry which is preliminary data.</text>
</comment>
<evidence type="ECO:0000256" key="3">
    <source>
        <dbReference type="PROSITE-ProRule" id="PRU00284"/>
    </source>
</evidence>
<feature type="domain" description="Methyl-accepting transducer" evidence="6">
    <location>
        <begin position="343"/>
        <end position="442"/>
    </location>
</feature>
<dbReference type="InterPro" id="IPR051310">
    <property type="entry name" value="MCP_chemotaxis"/>
</dbReference>
<feature type="region of interest" description="Disordered" evidence="4">
    <location>
        <begin position="344"/>
        <end position="391"/>
    </location>
</feature>
<keyword evidence="5" id="KW-0812">Transmembrane</keyword>